<evidence type="ECO:0000313" key="12">
    <source>
        <dbReference type="EMBL" id="OVF08892.1"/>
    </source>
</evidence>
<feature type="compositionally biased region" description="Basic and acidic residues" evidence="9">
    <location>
        <begin position="642"/>
        <end position="663"/>
    </location>
</feature>
<dbReference type="PANTHER" id="PTHR13222:SF1">
    <property type="entry name" value="RB1-INDUCIBLE COILED-COIL PROTEIN 1"/>
    <property type="match status" value="1"/>
</dbReference>
<dbReference type="GO" id="GO:1990316">
    <property type="term" value="C:Atg1/ULK1 kinase complex"/>
    <property type="evidence" value="ECO:0007669"/>
    <property type="project" value="TreeGrafter"/>
</dbReference>
<dbReference type="GO" id="GO:0000045">
    <property type="term" value="P:autophagosome assembly"/>
    <property type="evidence" value="ECO:0007669"/>
    <property type="project" value="UniProtKB-UniRule"/>
</dbReference>
<sequence length="1178" mass="135749">MGSDLSYVIVYNAHNGLTLKIPKPVRFHHIQSFKSYLVETFSNYNLARPENIFMLTSFGIKFNFQIINEVSEIYVFDKRLFNRMDDEAILNNYLLQTEDDKFKSLQPQSFTQFKAMNTHGSEESIYADWTKSLVNLSHSLEELVERFISHINVIFKSFNIILQFIANLINATDKNVQNHFNYIKLLGMKSLHTSWKNYYKELQTFPPIVLSHSPQHKIHLANYLDEVTLKENAAEVSSTLPKIIDAFNGFLNGLDSANYEKDSVDKCIESLRKESMNNFSELESIRSSSLKAIALASKQSSSNSRDHSKEIFTQTEKLYNALESLATFKRKISREGLRIFQNVAKMQMKMVEIKSNMKNFMKDNSSGVSAGSISNTDDTPREQDSIAKVRQAENLLSMTVDLPLLFGFMLIEQRRQYEWFDFFTKGVVSNVSEQLMIIIDHEKMFQKLWIKKFGAFIKLLNVKNDARVHVPSVEVSLSNGYSEAMKGSTLAFLGDLVIERDDIAHYIESIKTHKFTNSSKFASLLAKNFKDLMISTDNLKKVTRVVSSLGSMTSVNPIETNSMVLRNYQEGSKEFEQDHEINLVKDLRQRIRKLEDLLHQQQYSNLSNWPVIKSQGVKISDANNMSMLLTSHPSPMTSDPTKFLKEKSKNSSIEEKREMKAKPLDASTTIDKHLDNIRLKKENNELKNSNKQLHESNLILKEQISKLQESLRLEQQKNENLSSQYEKKLSEVQSYATELKESNVNEAQKIREEHNAMVTQLAKDKNELKSKVNELESKNRTLENNASSNRDLEQEISDLTAELSDLRIFKTELYSNMQAKSAEFTNERNELEKKIKDLISQLERSTDDYENLMEITQAKERHFEATIASATDVIKQLFLRVIQLMRRCYKFVEEFSLVLESMGLLLIEEQNAETKKMEYRIKRVKGLKAKKADHGENALITESKSHGIHSLVVEEIAKSMKWVESIGVSFEDDTGDETMKDEIINEYEKEATRLSHLFEKYFSDSEDRLSPFAAFFNTISFDENVQLHALETDTVEINKMFFLNSIAKRFNDVEGFAKKLTKEIKSKTQEKSVDGAKKRIAVNNFSEGDLVLFLPTRIDDGLAIENEDIPIPWTAFNLDAPHYFLDISTKTNIGNEEWYVGRIISMEERLVTDENAQDKDENPYHLSAGTSWYMVQTK</sequence>
<dbReference type="Pfam" id="PF10377">
    <property type="entry name" value="ATG11"/>
    <property type="match status" value="1"/>
</dbReference>
<name>A0AA91Q1A0_CLALS</name>
<dbReference type="AlphaFoldDB" id="A0AA91Q1A0"/>
<dbReference type="PANTHER" id="PTHR13222">
    <property type="entry name" value="RB1-INDUCIBLE COILED-COIL"/>
    <property type="match status" value="1"/>
</dbReference>
<dbReference type="InterPro" id="IPR019460">
    <property type="entry name" value="Atg11_C"/>
</dbReference>
<dbReference type="Pfam" id="PF04108">
    <property type="entry name" value="ATG17_like"/>
    <property type="match status" value="1"/>
</dbReference>
<feature type="region of interest" description="Disordered" evidence="9">
    <location>
        <begin position="632"/>
        <end position="663"/>
    </location>
</feature>
<dbReference type="GO" id="GO:0034517">
    <property type="term" value="P:ribophagy"/>
    <property type="evidence" value="ECO:0007669"/>
    <property type="project" value="TreeGrafter"/>
</dbReference>
<comment type="subunit">
    <text evidence="7">Homodimer.</text>
</comment>
<evidence type="ECO:0000256" key="2">
    <source>
        <dbReference type="ARBA" id="ARBA00013804"/>
    </source>
</evidence>
<evidence type="ECO:0000256" key="4">
    <source>
        <dbReference type="ARBA" id="ARBA00022927"/>
    </source>
</evidence>
<dbReference type="InterPro" id="IPR040040">
    <property type="entry name" value="ATG11"/>
</dbReference>
<evidence type="ECO:0000256" key="5">
    <source>
        <dbReference type="ARBA" id="ARBA00023006"/>
    </source>
</evidence>
<dbReference type="GO" id="GO:1903599">
    <property type="term" value="P:positive regulation of autophagy of mitochondrion"/>
    <property type="evidence" value="ECO:0007669"/>
    <property type="project" value="UniProtKB-UniRule"/>
</dbReference>
<keyword evidence="4 7" id="KW-0653">Protein transport</keyword>
<accession>A0AA91Q1A0</accession>
<dbReference type="KEGG" id="clus:A9F13_06g00110"/>
<keyword evidence="6 8" id="KW-0175">Coiled coil</keyword>
<evidence type="ECO:0000259" key="11">
    <source>
        <dbReference type="Pfam" id="PF10377"/>
    </source>
</evidence>
<dbReference type="GO" id="GO:0000422">
    <property type="term" value="P:autophagy of mitochondrion"/>
    <property type="evidence" value="ECO:0007669"/>
    <property type="project" value="TreeGrafter"/>
</dbReference>
<comment type="similarity">
    <text evidence="1 7">Belongs to the ATG11 family.</text>
</comment>
<dbReference type="GO" id="GO:0034045">
    <property type="term" value="C:phagophore assembly site membrane"/>
    <property type="evidence" value="ECO:0007669"/>
    <property type="project" value="UniProtKB-SubCell"/>
</dbReference>
<gene>
    <name evidence="12" type="ORF">A9F13_06g00110</name>
</gene>
<dbReference type="GO" id="GO:0061709">
    <property type="term" value="P:reticulophagy"/>
    <property type="evidence" value="ECO:0007669"/>
    <property type="project" value="TreeGrafter"/>
</dbReference>
<keyword evidence="5 7" id="KW-0072">Autophagy</keyword>
<protein>
    <recommendedName>
        <fullName evidence="2 7">Autophagy-related protein 11</fullName>
    </recommendedName>
</protein>
<evidence type="ECO:0000256" key="3">
    <source>
        <dbReference type="ARBA" id="ARBA00022448"/>
    </source>
</evidence>
<feature type="domain" description="Autophagy protein ATG17-like" evidence="10">
    <location>
        <begin position="127"/>
        <end position="457"/>
    </location>
</feature>
<evidence type="ECO:0000256" key="9">
    <source>
        <dbReference type="SAM" id="MobiDB-lite"/>
    </source>
</evidence>
<dbReference type="GO" id="GO:0015031">
    <property type="term" value="P:protein transport"/>
    <property type="evidence" value="ECO:0007669"/>
    <property type="project" value="UniProtKB-KW"/>
</dbReference>
<dbReference type="EMBL" id="LYUB02000006">
    <property type="protein sequence ID" value="OVF08892.1"/>
    <property type="molecule type" value="Genomic_DNA"/>
</dbReference>
<evidence type="ECO:0000256" key="7">
    <source>
        <dbReference type="RuleBase" id="RU367075"/>
    </source>
</evidence>
<dbReference type="GO" id="GO:0060090">
    <property type="term" value="F:molecular adaptor activity"/>
    <property type="evidence" value="ECO:0007669"/>
    <property type="project" value="TreeGrafter"/>
</dbReference>
<dbReference type="Proteomes" id="UP000195602">
    <property type="component" value="Unassembled WGS sequence"/>
</dbReference>
<feature type="domain" description="Autophagy-related protein 11 C-terminal" evidence="11">
    <location>
        <begin position="1044"/>
        <end position="1177"/>
    </location>
</feature>
<evidence type="ECO:0000313" key="13">
    <source>
        <dbReference type="Proteomes" id="UP000195602"/>
    </source>
</evidence>
<organism evidence="12 13">
    <name type="scientific">Clavispora lusitaniae</name>
    <name type="common">Candida lusitaniae</name>
    <dbReference type="NCBI Taxonomy" id="36911"/>
    <lineage>
        <taxon>Eukaryota</taxon>
        <taxon>Fungi</taxon>
        <taxon>Dikarya</taxon>
        <taxon>Ascomycota</taxon>
        <taxon>Saccharomycotina</taxon>
        <taxon>Pichiomycetes</taxon>
        <taxon>Metschnikowiaceae</taxon>
        <taxon>Clavispora</taxon>
    </lineage>
</organism>
<dbReference type="GO" id="GO:0034727">
    <property type="term" value="P:piecemeal microautophagy of the nucleus"/>
    <property type="evidence" value="ECO:0007669"/>
    <property type="project" value="TreeGrafter"/>
</dbReference>
<comment type="function">
    <text evidence="7">Involved in cytoplasm to vacuole transport (Cvt), pexophagy, mitophagy and nucleophagy. Recruits mitochondria for their selective degradation via autophagy (mitophagy) during starvation. Works as scaffold proteins that recruit ATG proteins to the pre-autophagosome (PAS), the site of vesicle/autophagosome formation. Required for the Cvt vesicles completion.</text>
</comment>
<keyword evidence="7" id="KW-0472">Membrane</keyword>
<comment type="subcellular location">
    <subcellularLocation>
        <location evidence="7">Preautophagosomal structure membrane</location>
        <topology evidence="7">Peripheral membrane protein</topology>
    </subcellularLocation>
    <subcellularLocation>
        <location evidence="7">Vacuole membrane</location>
        <topology evidence="7">Peripheral membrane protein</topology>
    </subcellularLocation>
    <text evidence="7">During pexophagy, accumulates in the vacuolar membrane region, where the peroxisomes contact the vacuole.</text>
</comment>
<evidence type="ECO:0000256" key="8">
    <source>
        <dbReference type="SAM" id="Coils"/>
    </source>
</evidence>
<keyword evidence="7" id="KW-0926">Vacuole</keyword>
<feature type="coiled-coil region" evidence="8">
    <location>
        <begin position="676"/>
        <end position="859"/>
    </location>
</feature>
<reference evidence="12 13" key="1">
    <citation type="submission" date="2017-04" db="EMBL/GenBank/DDBJ databases">
        <title>Draft genome of the yeast Clavispora lusitaniae type strain CBS 6936.</title>
        <authorList>
            <person name="Durrens P."/>
            <person name="Klopp C."/>
            <person name="Biteau N."/>
            <person name="Fitton-Ouhabi V."/>
            <person name="Dementhon K."/>
            <person name="Accoceberry I."/>
            <person name="Sherman D.J."/>
            <person name="Noel T."/>
        </authorList>
    </citation>
    <scope>NUCLEOTIDE SEQUENCE [LARGE SCALE GENOMIC DNA]</scope>
    <source>
        <strain evidence="12 13">CBS 6936</strain>
    </source>
</reference>
<dbReference type="GO" id="GO:0005774">
    <property type="term" value="C:vacuolar membrane"/>
    <property type="evidence" value="ECO:0007669"/>
    <property type="project" value="UniProtKB-SubCell"/>
</dbReference>
<dbReference type="InterPro" id="IPR045326">
    <property type="entry name" value="ATG17-like_dom"/>
</dbReference>
<proteinExistence type="inferred from homology"/>
<comment type="caution">
    <text evidence="12">The sequence shown here is derived from an EMBL/GenBank/DDBJ whole genome shotgun (WGS) entry which is preliminary data.</text>
</comment>
<evidence type="ECO:0000259" key="10">
    <source>
        <dbReference type="Pfam" id="PF04108"/>
    </source>
</evidence>
<keyword evidence="3 7" id="KW-0813">Transport</keyword>
<dbReference type="GO" id="GO:0019901">
    <property type="term" value="F:protein kinase binding"/>
    <property type="evidence" value="ECO:0007669"/>
    <property type="project" value="TreeGrafter"/>
</dbReference>
<evidence type="ECO:0000256" key="6">
    <source>
        <dbReference type="ARBA" id="ARBA00023054"/>
    </source>
</evidence>
<evidence type="ECO:0000256" key="1">
    <source>
        <dbReference type="ARBA" id="ARBA00009729"/>
    </source>
</evidence>